<dbReference type="SUPFAM" id="SSF53067">
    <property type="entry name" value="Actin-like ATPase domain"/>
    <property type="match status" value="2"/>
</dbReference>
<feature type="domain" description="Carbohydrate kinase FGGY C-terminal" evidence="11">
    <location>
        <begin position="290"/>
        <end position="488"/>
    </location>
</feature>
<evidence type="ECO:0000256" key="4">
    <source>
        <dbReference type="ARBA" id="ARBA00022840"/>
    </source>
</evidence>
<comment type="catalytic activity">
    <reaction evidence="7">
        <text>D-ribulose + ATP = D-ribulose 5-phosphate + ADP + H(+)</text>
        <dbReference type="Rhea" id="RHEA:17601"/>
        <dbReference type="ChEBI" id="CHEBI:15378"/>
        <dbReference type="ChEBI" id="CHEBI:17173"/>
        <dbReference type="ChEBI" id="CHEBI:30616"/>
        <dbReference type="ChEBI" id="CHEBI:58121"/>
        <dbReference type="ChEBI" id="CHEBI:456216"/>
        <dbReference type="EC" id="2.7.1.16"/>
    </reaction>
</comment>
<evidence type="ECO:0000256" key="3">
    <source>
        <dbReference type="ARBA" id="ARBA00022777"/>
    </source>
</evidence>
<dbReference type="HAMAP" id="MF_00520">
    <property type="entry name" value="Ribulokinase"/>
    <property type="match status" value="1"/>
</dbReference>
<protein>
    <recommendedName>
        <fullName evidence="7 8">Ribulokinase</fullName>
        <ecNumber evidence="7 8">2.7.1.16</ecNumber>
    </recommendedName>
</protein>
<gene>
    <name evidence="7" type="primary">araB</name>
    <name evidence="12" type="ORF">I6J18_09140</name>
</gene>
<comment type="similarity">
    <text evidence="7 9">Belongs to the ribulokinase family.</text>
</comment>
<keyword evidence="2 7" id="KW-0547">Nucleotide-binding</keyword>
<organism evidence="12 13">
    <name type="scientific">Peribacillus psychrosaccharolyticus</name>
    <name type="common">Bacillus psychrosaccharolyticus</name>
    <dbReference type="NCBI Taxonomy" id="1407"/>
    <lineage>
        <taxon>Bacteria</taxon>
        <taxon>Bacillati</taxon>
        <taxon>Bacillota</taxon>
        <taxon>Bacilli</taxon>
        <taxon>Bacillales</taxon>
        <taxon>Bacillaceae</taxon>
        <taxon>Peribacillus</taxon>
    </lineage>
</organism>
<evidence type="ECO:0000259" key="11">
    <source>
        <dbReference type="Pfam" id="PF02782"/>
    </source>
</evidence>
<dbReference type="InterPro" id="IPR018483">
    <property type="entry name" value="Carb_kinase_FGGY_CS"/>
</dbReference>
<dbReference type="EC" id="2.7.1.16" evidence="7 8"/>
<dbReference type="InterPro" id="IPR018485">
    <property type="entry name" value="FGGY_C"/>
</dbReference>
<dbReference type="GO" id="GO:0008741">
    <property type="term" value="F:ribulokinase activity"/>
    <property type="evidence" value="ECO:0007669"/>
    <property type="project" value="UniProtKB-UniRule"/>
</dbReference>
<evidence type="ECO:0000256" key="8">
    <source>
        <dbReference type="NCBIfam" id="TIGR01234"/>
    </source>
</evidence>
<reference evidence="12 13" key="1">
    <citation type="submission" date="2021-01" db="EMBL/GenBank/DDBJ databases">
        <title>FDA dAtabase for Regulatory Grade micrObial Sequences (FDA-ARGOS): Supporting development and validation of Infectious Disease Dx tests.</title>
        <authorList>
            <person name="Nelson B."/>
            <person name="Plummer A."/>
            <person name="Tallon L."/>
            <person name="Sadzewicz L."/>
            <person name="Zhao X."/>
            <person name="Boylan J."/>
            <person name="Ott S."/>
            <person name="Bowen H."/>
            <person name="Vavikolanu K."/>
            <person name="Mehta A."/>
            <person name="Aluvathingal J."/>
            <person name="Nadendla S."/>
            <person name="Myers T."/>
            <person name="Yan Y."/>
            <person name="Sichtig H."/>
        </authorList>
    </citation>
    <scope>NUCLEOTIDE SEQUENCE [LARGE SCALE GENOMIC DNA]</scope>
    <source>
        <strain evidence="12 13">FDAARGOS_1161</strain>
    </source>
</reference>
<evidence type="ECO:0000256" key="9">
    <source>
        <dbReference type="RuleBase" id="RU003455"/>
    </source>
</evidence>
<evidence type="ECO:0000256" key="1">
    <source>
        <dbReference type="ARBA" id="ARBA00022679"/>
    </source>
</evidence>
<evidence type="ECO:0000256" key="7">
    <source>
        <dbReference type="HAMAP-Rule" id="MF_00520"/>
    </source>
</evidence>
<dbReference type="PANTHER" id="PTHR43435:SF4">
    <property type="entry name" value="FGGY CARBOHYDRATE KINASE DOMAIN-CONTAINING PROTEIN"/>
    <property type="match status" value="1"/>
</dbReference>
<dbReference type="NCBIfam" id="NF003154">
    <property type="entry name" value="PRK04123.1"/>
    <property type="match status" value="1"/>
</dbReference>
<keyword evidence="1 7" id="KW-0808">Transferase</keyword>
<keyword evidence="13" id="KW-1185">Reference proteome</keyword>
<accession>A0A974S1W5</accession>
<dbReference type="PIRSF" id="PIRSF000538">
    <property type="entry name" value="GlpK"/>
    <property type="match status" value="1"/>
</dbReference>
<evidence type="ECO:0000313" key="12">
    <source>
        <dbReference type="EMBL" id="QQT01976.1"/>
    </source>
</evidence>
<comment type="catalytic activity">
    <reaction evidence="7 9">
        <text>L-ribulose + ATP = L-ribulose 5-phosphate + ADP + H(+)</text>
        <dbReference type="Rhea" id="RHEA:22072"/>
        <dbReference type="ChEBI" id="CHEBI:15378"/>
        <dbReference type="ChEBI" id="CHEBI:16880"/>
        <dbReference type="ChEBI" id="CHEBI:30616"/>
        <dbReference type="ChEBI" id="CHEBI:58226"/>
        <dbReference type="ChEBI" id="CHEBI:456216"/>
        <dbReference type="EC" id="2.7.1.16"/>
    </reaction>
</comment>
<dbReference type="GO" id="GO:0005524">
    <property type="term" value="F:ATP binding"/>
    <property type="evidence" value="ECO:0007669"/>
    <property type="project" value="UniProtKB-UniRule"/>
</dbReference>
<keyword evidence="4 7" id="KW-0067">ATP-binding</keyword>
<name>A0A974S1W5_PERPY</name>
<evidence type="ECO:0000313" key="13">
    <source>
        <dbReference type="Proteomes" id="UP000595254"/>
    </source>
</evidence>
<dbReference type="GO" id="GO:0019569">
    <property type="term" value="P:L-arabinose catabolic process to D-xylulose 5-phosphate"/>
    <property type="evidence" value="ECO:0007669"/>
    <property type="project" value="UniProtKB-UniRule"/>
</dbReference>
<feature type="domain" description="Carbohydrate kinase FGGY N-terminal" evidence="10">
    <location>
        <begin position="5"/>
        <end position="277"/>
    </location>
</feature>
<evidence type="ECO:0000256" key="5">
    <source>
        <dbReference type="ARBA" id="ARBA00022935"/>
    </source>
</evidence>
<keyword evidence="5 7" id="KW-0054">Arabinose catabolism</keyword>
<keyword evidence="3 7" id="KW-0418">Kinase</keyword>
<comment type="pathway">
    <text evidence="7 9">Carbohydrate degradation; L-arabinose degradation via L-ribulose; D-xylulose 5-phosphate from L-arabinose (bacterial route): step 2/3.</text>
</comment>
<dbReference type="CDD" id="cd07781">
    <property type="entry name" value="ASKHA_NBD_FGGY_L-RBK"/>
    <property type="match status" value="1"/>
</dbReference>
<dbReference type="InterPro" id="IPR005929">
    <property type="entry name" value="Ribulokinase"/>
</dbReference>
<keyword evidence="6 7" id="KW-0119">Carbohydrate metabolism</keyword>
<dbReference type="PROSITE" id="PS00445">
    <property type="entry name" value="FGGY_KINASES_2"/>
    <property type="match status" value="1"/>
</dbReference>
<dbReference type="EMBL" id="CP068053">
    <property type="protein sequence ID" value="QQT01976.1"/>
    <property type="molecule type" value="Genomic_DNA"/>
</dbReference>
<dbReference type="Gene3D" id="3.30.420.40">
    <property type="match status" value="2"/>
</dbReference>
<dbReference type="PANTHER" id="PTHR43435">
    <property type="entry name" value="RIBULOKINASE"/>
    <property type="match status" value="1"/>
</dbReference>
<evidence type="ECO:0000259" key="10">
    <source>
        <dbReference type="Pfam" id="PF00370"/>
    </source>
</evidence>
<evidence type="ECO:0000256" key="6">
    <source>
        <dbReference type="ARBA" id="ARBA00023277"/>
    </source>
</evidence>
<dbReference type="Pfam" id="PF00370">
    <property type="entry name" value="FGGY_N"/>
    <property type="match status" value="1"/>
</dbReference>
<dbReference type="InterPro" id="IPR000577">
    <property type="entry name" value="Carb_kinase_FGGY"/>
</dbReference>
<dbReference type="GO" id="GO:0005737">
    <property type="term" value="C:cytoplasm"/>
    <property type="evidence" value="ECO:0007669"/>
    <property type="project" value="TreeGrafter"/>
</dbReference>
<dbReference type="RefSeq" id="WP_040376184.1">
    <property type="nucleotide sequence ID" value="NZ_CP068053.1"/>
</dbReference>
<dbReference type="KEGG" id="ppsr:I6J18_09140"/>
<dbReference type="InterPro" id="IPR018484">
    <property type="entry name" value="FGGY_N"/>
</dbReference>
<evidence type="ECO:0000256" key="2">
    <source>
        <dbReference type="ARBA" id="ARBA00022741"/>
    </source>
</evidence>
<dbReference type="GO" id="GO:0019150">
    <property type="term" value="F:D-ribulokinase activity"/>
    <property type="evidence" value="ECO:0007669"/>
    <property type="project" value="TreeGrafter"/>
</dbReference>
<dbReference type="AlphaFoldDB" id="A0A974S1W5"/>
<dbReference type="Proteomes" id="UP000595254">
    <property type="component" value="Chromosome"/>
</dbReference>
<proteinExistence type="inferred from homology"/>
<dbReference type="InterPro" id="IPR043129">
    <property type="entry name" value="ATPase_NBD"/>
</dbReference>
<dbReference type="NCBIfam" id="TIGR01234">
    <property type="entry name" value="L-ribulokinase"/>
    <property type="match status" value="1"/>
</dbReference>
<dbReference type="Pfam" id="PF02782">
    <property type="entry name" value="FGGY_C"/>
    <property type="match status" value="1"/>
</dbReference>
<sequence>MTSTYSIGVDFGSLSARSVIVDLKTGNIIASAVKDYPDAVITNHLPNTSIPLGKDWALQNPRDYVTCLIDSVKEAISSSKLAKEEIISIGVDFTACTVLPVKNDGTPLCELPAFRNRPHAWVKLWKHHAAQYAADKLNKIAEERKEPFLARYGGKISSEWLFPKLMQILDEDPEIYQEMDGFIEATDWITWQMTGKETRNSCTAGYKAMWSEDTGYPDPSFFKALDPRLEQVVSEKLGTDLLPVGSKAGELTAEMAQQMGLLPGIAVCVGNVDAHVSVAPTGVINSGTMLNIMGTSTCDITLSDKEVFVPGMCGVVKNGAVPGYYAYESGQNAVGDIFAWFVDTQVPASYFEEAKQKNISIHQLLEEKANQLAIGESGLLALDWWNGNRSVLVDTDLTGLILGMTLGTKPEEIYRALIEATAFGKRLVIDTFKKAGVEINQLMVCGGLPHKNQMLNQIYADITQKEISIAEHLQAPAIGAAMFAAVAAGKEAGGFTTIEEAAANIARIQDKKVIPIPQNMERYELIYQEYVKLHDYFGRGENDVMKRLKKLKATSKKEGVNVC</sequence>